<comment type="caution">
    <text evidence="1">The sequence shown here is derived from an EMBL/GenBank/DDBJ whole genome shotgun (WGS) entry which is preliminary data.</text>
</comment>
<dbReference type="EMBL" id="BGPR01001938">
    <property type="protein sequence ID" value="GBM64649.1"/>
    <property type="molecule type" value="Genomic_DNA"/>
</dbReference>
<dbReference type="Proteomes" id="UP000499080">
    <property type="component" value="Unassembled WGS sequence"/>
</dbReference>
<evidence type="ECO:0000313" key="2">
    <source>
        <dbReference type="Proteomes" id="UP000499080"/>
    </source>
</evidence>
<reference evidence="1 2" key="1">
    <citation type="journal article" date="2019" name="Sci. Rep.">
        <title>Orb-weaving spider Araneus ventricosus genome elucidates the spidroin gene catalogue.</title>
        <authorList>
            <person name="Kono N."/>
            <person name="Nakamura H."/>
            <person name="Ohtoshi R."/>
            <person name="Moran D.A.P."/>
            <person name="Shinohara A."/>
            <person name="Yoshida Y."/>
            <person name="Fujiwara M."/>
            <person name="Mori M."/>
            <person name="Tomita M."/>
            <person name="Arakawa K."/>
        </authorList>
    </citation>
    <scope>NUCLEOTIDE SEQUENCE [LARGE SCALE GENOMIC DNA]</scope>
</reference>
<keyword evidence="2" id="KW-1185">Reference proteome</keyword>
<evidence type="ECO:0000313" key="1">
    <source>
        <dbReference type="EMBL" id="GBM64649.1"/>
    </source>
</evidence>
<dbReference type="AlphaFoldDB" id="A0A4Y2HHA0"/>
<protein>
    <submittedName>
        <fullName evidence="1">Uncharacterized protein</fullName>
    </submittedName>
</protein>
<gene>
    <name evidence="1" type="ORF">AVEN_91716_1</name>
</gene>
<accession>A0A4Y2HHA0</accession>
<sequence>MSSRGDHRTAELKAGLYDFSFLYDLKNGPKRELIDFRMKMDLIAKEYVCPVCDKKIELIEFLNLDDGFIWCCGKYSQNAHYIKRSVRKGSWFECSNLSMLPSK</sequence>
<proteinExistence type="predicted"/>
<organism evidence="1 2">
    <name type="scientific">Araneus ventricosus</name>
    <name type="common">Orbweaver spider</name>
    <name type="synonym">Epeira ventricosa</name>
    <dbReference type="NCBI Taxonomy" id="182803"/>
    <lineage>
        <taxon>Eukaryota</taxon>
        <taxon>Metazoa</taxon>
        <taxon>Ecdysozoa</taxon>
        <taxon>Arthropoda</taxon>
        <taxon>Chelicerata</taxon>
        <taxon>Arachnida</taxon>
        <taxon>Araneae</taxon>
        <taxon>Araneomorphae</taxon>
        <taxon>Entelegynae</taxon>
        <taxon>Araneoidea</taxon>
        <taxon>Araneidae</taxon>
        <taxon>Araneus</taxon>
    </lineage>
</organism>
<dbReference type="OrthoDB" id="6409943at2759"/>
<name>A0A4Y2HHA0_ARAVE</name>